<dbReference type="PANTHER" id="PTHR19316">
    <property type="entry name" value="PROTEIN FOLDING REGULATOR"/>
    <property type="match status" value="1"/>
</dbReference>
<dbReference type="PANTHER" id="PTHR19316:SF18">
    <property type="entry name" value="HSP70-BINDING PROTEIN 1"/>
    <property type="match status" value="1"/>
</dbReference>
<keyword evidence="5" id="KW-0963">Cytoplasm</keyword>
<dbReference type="Pfam" id="PF08609">
    <property type="entry name" value="Fes1"/>
    <property type="match status" value="1"/>
</dbReference>
<dbReference type="InterPro" id="IPR050693">
    <property type="entry name" value="Hsp70_NEF-Inhibitors"/>
</dbReference>
<accession>A0AAN6EZF8</accession>
<evidence type="ECO:0000256" key="7">
    <source>
        <dbReference type="ARBA" id="ARBA00022845"/>
    </source>
</evidence>
<dbReference type="InterPro" id="IPR011989">
    <property type="entry name" value="ARM-like"/>
</dbReference>
<comment type="caution">
    <text evidence="10">The sequence shown here is derived from an EMBL/GenBank/DDBJ whole genome shotgun (WGS) entry which is preliminary data.</text>
</comment>
<dbReference type="GO" id="GO:0000774">
    <property type="term" value="F:adenyl-nucleotide exchange factor activity"/>
    <property type="evidence" value="ECO:0007669"/>
    <property type="project" value="TreeGrafter"/>
</dbReference>
<dbReference type="Gene3D" id="1.25.10.10">
    <property type="entry name" value="Leucine-rich Repeat Variant"/>
    <property type="match status" value="1"/>
</dbReference>
<dbReference type="InterPro" id="IPR013918">
    <property type="entry name" value="Nucleotide_exch_fac_Fes1"/>
</dbReference>
<evidence type="ECO:0000313" key="10">
    <source>
        <dbReference type="EMBL" id="KAJ8992652.1"/>
    </source>
</evidence>
<protein>
    <recommendedName>
        <fullName evidence="4">Hsp70 nucleotide exchange factor FES1</fullName>
    </recommendedName>
    <alternativeName>
        <fullName evidence="3">Hsp70 nucleotide exchange factor fes1</fullName>
    </alternativeName>
</protein>
<dbReference type="GO" id="GO:0005783">
    <property type="term" value="C:endoplasmic reticulum"/>
    <property type="evidence" value="ECO:0007669"/>
    <property type="project" value="TreeGrafter"/>
</dbReference>
<comment type="function">
    <text evidence="8">Functions as a nucleotide exchange factor (NEF) for Hsp70 chaperones which accelerates the release of ADP. Required for fully efficient Hsp70-mediated folding of proteins.</text>
</comment>
<proteinExistence type="inferred from homology"/>
<feature type="domain" description="Nucleotide exchange factor Fes1" evidence="9">
    <location>
        <begin position="5"/>
        <end position="90"/>
    </location>
</feature>
<evidence type="ECO:0000256" key="3">
    <source>
        <dbReference type="ARBA" id="ARBA00015214"/>
    </source>
</evidence>
<dbReference type="FunFam" id="1.25.10.10:FF:000434">
    <property type="entry name" value="Hsp70 nucleotide exchange factor fes1"/>
    <property type="match status" value="1"/>
</dbReference>
<evidence type="ECO:0000256" key="2">
    <source>
        <dbReference type="ARBA" id="ARBA00011045"/>
    </source>
</evidence>
<evidence type="ECO:0000259" key="9">
    <source>
        <dbReference type="Pfam" id="PF08609"/>
    </source>
</evidence>
<dbReference type="AlphaFoldDB" id="A0AAN6EZF8"/>
<gene>
    <name evidence="10" type="primary">FES1</name>
    <name evidence="10" type="ORF">HRR80_003751</name>
</gene>
<dbReference type="GO" id="GO:0006417">
    <property type="term" value="P:regulation of translation"/>
    <property type="evidence" value="ECO:0007669"/>
    <property type="project" value="UniProtKB-KW"/>
</dbReference>
<comment type="similarity">
    <text evidence="2">Belongs to the FES1 family.</text>
</comment>
<evidence type="ECO:0000256" key="1">
    <source>
        <dbReference type="ARBA" id="ARBA00004496"/>
    </source>
</evidence>
<evidence type="ECO:0000256" key="5">
    <source>
        <dbReference type="ARBA" id="ARBA00022490"/>
    </source>
</evidence>
<dbReference type="SUPFAM" id="SSF48371">
    <property type="entry name" value="ARM repeat"/>
    <property type="match status" value="1"/>
</dbReference>
<name>A0AAN6EZF8_EXODE</name>
<dbReference type="Proteomes" id="UP001161757">
    <property type="component" value="Unassembled WGS sequence"/>
</dbReference>
<dbReference type="EMBL" id="JAJGCB010000005">
    <property type="protein sequence ID" value="KAJ8992652.1"/>
    <property type="molecule type" value="Genomic_DNA"/>
</dbReference>
<evidence type="ECO:0000313" key="11">
    <source>
        <dbReference type="Proteomes" id="UP001161757"/>
    </source>
</evidence>
<evidence type="ECO:0000256" key="4">
    <source>
        <dbReference type="ARBA" id="ARBA00020719"/>
    </source>
</evidence>
<sequence length="207" mass="22701">MDPAMNSLLKWGIENSNASGRSGDEPVREPRGLSADALRALMGGPSDAELMREAMSIIESSDPEVTHDAKMTAFDNFEQLIESMDNANNMEPLGLWSPLLSQLDNPVADLRRMAAWCLGTAVQNNVKAQERLLGLNGIEKLCKMALEDDDEAARRKAVYALSSGIRNYQPAMNEAMKKLPKDIVGPDHVSATDMDVIDAIMGKLRDR</sequence>
<organism evidence="10 11">
    <name type="scientific">Exophiala dermatitidis</name>
    <name type="common">Black yeast-like fungus</name>
    <name type="synonym">Wangiella dermatitidis</name>
    <dbReference type="NCBI Taxonomy" id="5970"/>
    <lineage>
        <taxon>Eukaryota</taxon>
        <taxon>Fungi</taxon>
        <taxon>Dikarya</taxon>
        <taxon>Ascomycota</taxon>
        <taxon>Pezizomycotina</taxon>
        <taxon>Eurotiomycetes</taxon>
        <taxon>Chaetothyriomycetidae</taxon>
        <taxon>Chaetothyriales</taxon>
        <taxon>Herpotrichiellaceae</taxon>
        <taxon>Exophiala</taxon>
    </lineage>
</organism>
<dbReference type="InterPro" id="IPR016024">
    <property type="entry name" value="ARM-type_fold"/>
</dbReference>
<comment type="subcellular location">
    <subcellularLocation>
        <location evidence="1">Cytoplasm</location>
    </subcellularLocation>
</comment>
<evidence type="ECO:0000256" key="6">
    <source>
        <dbReference type="ARBA" id="ARBA00022737"/>
    </source>
</evidence>
<evidence type="ECO:0000256" key="8">
    <source>
        <dbReference type="ARBA" id="ARBA00024912"/>
    </source>
</evidence>
<keyword evidence="6" id="KW-0677">Repeat</keyword>
<keyword evidence="7" id="KW-0810">Translation regulation</keyword>
<reference evidence="10" key="1">
    <citation type="submission" date="2023-01" db="EMBL/GenBank/DDBJ databases">
        <title>Exophiala dermititidis isolated from Cystic Fibrosis Patient.</title>
        <authorList>
            <person name="Kurbessoian T."/>
            <person name="Crocker A."/>
            <person name="Murante D."/>
            <person name="Hogan D.A."/>
            <person name="Stajich J.E."/>
        </authorList>
    </citation>
    <scope>NUCLEOTIDE SEQUENCE</scope>
    <source>
        <strain evidence="10">Ex8</strain>
    </source>
</reference>